<evidence type="ECO:0000256" key="1">
    <source>
        <dbReference type="SAM" id="MobiDB-lite"/>
    </source>
</evidence>
<evidence type="ECO:0000256" key="2">
    <source>
        <dbReference type="SAM" id="SignalP"/>
    </source>
</evidence>
<dbReference type="PROSITE" id="PS51257">
    <property type="entry name" value="PROKAR_LIPOPROTEIN"/>
    <property type="match status" value="1"/>
</dbReference>
<name>A0ABD5FEQ1_ENTAV</name>
<feature type="region of interest" description="Disordered" evidence="1">
    <location>
        <begin position="84"/>
        <end position="103"/>
    </location>
</feature>
<evidence type="ECO:0008006" key="5">
    <source>
        <dbReference type="Google" id="ProtNLM"/>
    </source>
</evidence>
<dbReference type="Proteomes" id="UP001264335">
    <property type="component" value="Unassembled WGS sequence"/>
</dbReference>
<organism evidence="3 4">
    <name type="scientific">Enterococcus avium</name>
    <name type="common">Streptococcus avium</name>
    <dbReference type="NCBI Taxonomy" id="33945"/>
    <lineage>
        <taxon>Bacteria</taxon>
        <taxon>Bacillati</taxon>
        <taxon>Bacillota</taxon>
        <taxon>Bacilli</taxon>
        <taxon>Lactobacillales</taxon>
        <taxon>Enterococcaceae</taxon>
        <taxon>Enterococcus</taxon>
    </lineage>
</organism>
<proteinExistence type="predicted"/>
<dbReference type="EMBL" id="JARPWY010000108">
    <property type="protein sequence ID" value="MDT2516821.1"/>
    <property type="molecule type" value="Genomic_DNA"/>
</dbReference>
<evidence type="ECO:0000313" key="3">
    <source>
        <dbReference type="EMBL" id="MDT2516821.1"/>
    </source>
</evidence>
<keyword evidence="2" id="KW-0732">Signal</keyword>
<accession>A0ABD5FEQ1</accession>
<comment type="caution">
    <text evidence="3">The sequence shown here is derived from an EMBL/GenBank/DDBJ whole genome shotgun (WGS) entry which is preliminary data.</text>
</comment>
<protein>
    <recommendedName>
        <fullName evidence="5">EF-hand domain-containing protein</fullName>
    </recommendedName>
</protein>
<feature type="region of interest" description="Disordered" evidence="1">
    <location>
        <begin position="23"/>
        <end position="76"/>
    </location>
</feature>
<gene>
    <name evidence="3" type="ORF">P7D79_21600</name>
</gene>
<dbReference type="InterPro" id="IPR018247">
    <property type="entry name" value="EF_Hand_1_Ca_BS"/>
</dbReference>
<feature type="chain" id="PRO_5044802285" description="EF-hand domain-containing protein" evidence="2">
    <location>
        <begin position="24"/>
        <end position="206"/>
    </location>
</feature>
<dbReference type="RefSeq" id="WP_123864019.1">
    <property type="nucleotide sequence ID" value="NZ_JARPWV010000075.1"/>
</dbReference>
<dbReference type="PROSITE" id="PS00018">
    <property type="entry name" value="EF_HAND_1"/>
    <property type="match status" value="1"/>
</dbReference>
<feature type="compositionally biased region" description="Polar residues" evidence="1">
    <location>
        <begin position="66"/>
        <end position="75"/>
    </location>
</feature>
<feature type="compositionally biased region" description="Low complexity" evidence="1">
    <location>
        <begin position="48"/>
        <end position="65"/>
    </location>
</feature>
<sequence length="206" mass="22611">MKRFVKLSLVLSCLFIFSGCGNRNEESKSSEKLSTTSEKIVKKKSTKTKTSLSTESSISESKSTIQSVEPSSNTPIDAIISSAPQEEPAPEQDPRIGQVVTSPHGHQSTVLRILPNGEMVISEQTSQADYNNDGILTFEELSRAENELTQQAEQQKQAQQANQNQTVLITETGTKYHSRECGSGTFSQTTLEQAQDMGLTPCEKCY</sequence>
<reference evidence="3 4" key="1">
    <citation type="submission" date="2023-03" db="EMBL/GenBank/DDBJ databases">
        <authorList>
            <person name="Shen W."/>
            <person name="Cai J."/>
        </authorList>
    </citation>
    <scope>NUCLEOTIDE SEQUENCE [LARGE SCALE GENOMIC DNA]</scope>
    <source>
        <strain evidence="3 4">Y2</strain>
    </source>
</reference>
<dbReference type="AlphaFoldDB" id="A0ABD5FEQ1"/>
<evidence type="ECO:0000313" key="4">
    <source>
        <dbReference type="Proteomes" id="UP001264335"/>
    </source>
</evidence>
<feature type="signal peptide" evidence="2">
    <location>
        <begin position="1"/>
        <end position="23"/>
    </location>
</feature>